<evidence type="ECO:0000313" key="7">
    <source>
        <dbReference type="EMBL" id="VAX16366.1"/>
    </source>
</evidence>
<dbReference type="EC" id="4.1.1.20" evidence="7"/>
<evidence type="ECO:0000256" key="3">
    <source>
        <dbReference type="ARBA" id="ARBA00022898"/>
    </source>
</evidence>
<dbReference type="PRINTS" id="PR01181">
    <property type="entry name" value="DAPDCRBXLASE"/>
</dbReference>
<dbReference type="PRINTS" id="PR01179">
    <property type="entry name" value="ODADCRBXLASE"/>
</dbReference>
<dbReference type="GO" id="GO:0008836">
    <property type="term" value="F:diaminopimelate decarboxylase activity"/>
    <property type="evidence" value="ECO:0007669"/>
    <property type="project" value="UniProtKB-EC"/>
</dbReference>
<dbReference type="InterPro" id="IPR022643">
    <property type="entry name" value="De-COase2_C"/>
</dbReference>
<dbReference type="HAMAP" id="MF_02120">
    <property type="entry name" value="LysA"/>
    <property type="match status" value="1"/>
</dbReference>
<dbReference type="InterPro" id="IPR000183">
    <property type="entry name" value="Orn/DAP/Arg_de-COase"/>
</dbReference>
<comment type="cofactor">
    <cofactor evidence="1">
        <name>pyridoxal 5'-phosphate</name>
        <dbReference type="ChEBI" id="CHEBI:597326"/>
    </cofactor>
</comment>
<organism evidence="7">
    <name type="scientific">hydrothermal vent metagenome</name>
    <dbReference type="NCBI Taxonomy" id="652676"/>
    <lineage>
        <taxon>unclassified sequences</taxon>
        <taxon>metagenomes</taxon>
        <taxon>ecological metagenomes</taxon>
    </lineage>
</organism>
<evidence type="ECO:0000259" key="5">
    <source>
        <dbReference type="Pfam" id="PF00278"/>
    </source>
</evidence>
<dbReference type="Pfam" id="PF00278">
    <property type="entry name" value="Orn_DAP_Arg_deC"/>
    <property type="match status" value="1"/>
</dbReference>
<dbReference type="CDD" id="cd06828">
    <property type="entry name" value="PLPDE_III_DapDC"/>
    <property type="match status" value="1"/>
</dbReference>
<dbReference type="InterPro" id="IPR009006">
    <property type="entry name" value="Ala_racemase/Decarboxylase_C"/>
</dbReference>
<evidence type="ECO:0000256" key="4">
    <source>
        <dbReference type="ARBA" id="ARBA00023239"/>
    </source>
</evidence>
<dbReference type="InterPro" id="IPR022657">
    <property type="entry name" value="De-COase2_CS"/>
</dbReference>
<dbReference type="SUPFAM" id="SSF51419">
    <property type="entry name" value="PLP-binding barrel"/>
    <property type="match status" value="1"/>
</dbReference>
<proteinExistence type="inferred from homology"/>
<name>A0A3B1BDM4_9ZZZZ</name>
<dbReference type="NCBIfam" id="TIGR01048">
    <property type="entry name" value="lysA"/>
    <property type="match status" value="1"/>
</dbReference>
<dbReference type="EMBL" id="UOGC01000027">
    <property type="protein sequence ID" value="VAX16366.1"/>
    <property type="molecule type" value="Genomic_DNA"/>
</dbReference>
<dbReference type="GO" id="GO:0009089">
    <property type="term" value="P:lysine biosynthetic process via diaminopimelate"/>
    <property type="evidence" value="ECO:0007669"/>
    <property type="project" value="InterPro"/>
</dbReference>
<dbReference type="Pfam" id="PF02784">
    <property type="entry name" value="Orn_Arg_deC_N"/>
    <property type="match status" value="1"/>
</dbReference>
<dbReference type="SUPFAM" id="SSF50621">
    <property type="entry name" value="Alanine racemase C-terminal domain-like"/>
    <property type="match status" value="1"/>
</dbReference>
<keyword evidence="2" id="KW-0210">Decarboxylase</keyword>
<dbReference type="FunFam" id="3.20.20.10:FF:000003">
    <property type="entry name" value="Diaminopimelate decarboxylase"/>
    <property type="match status" value="1"/>
</dbReference>
<evidence type="ECO:0000256" key="1">
    <source>
        <dbReference type="ARBA" id="ARBA00001933"/>
    </source>
</evidence>
<dbReference type="InterPro" id="IPR029066">
    <property type="entry name" value="PLP-binding_barrel"/>
</dbReference>
<keyword evidence="3" id="KW-0663">Pyridoxal phosphate</keyword>
<dbReference type="Gene3D" id="2.40.37.10">
    <property type="entry name" value="Lyase, Ornithine Decarboxylase, Chain A, domain 1"/>
    <property type="match status" value="1"/>
</dbReference>
<keyword evidence="4 7" id="KW-0456">Lyase</keyword>
<sequence length="420" mass="45773">MRHFEYKNGEYYCEDVALSAIAKEVGTPFYCYSHATLSRHYDVFDKAFETIPHLVCFAVKANSNLAVLKIFSKLGGGADIVSGGELFRALKADMEPEKIVFAGVGKKKDEIKSALEAGILMFNVESSQELLAIDTVAAELGVKAKVALRVNPNVDPQTHPYISTGLKENKFGINYDSAFEEYKQASALDNIEVVGAHMHIGSQITQITPFVDALDKTLALVRGLEDEGINIRYIDVGGGLGITYNDEAPPHPKELADAIAPLLKDSGRTIIFEPGRVIAGNAGALVTSVIYTKINDGKTFYIVDAAMNDLARPSLYGSYQGIVPLDENATSRKKVSADVVGPICESGDFLAKDRVLPVLKQGEKIAVMSAGAYGFTMSSNYNSRPRVPEILVNGTQFDIIRKRETYDDLVRGETVPDYLK</sequence>
<dbReference type="PANTHER" id="PTHR43727">
    <property type="entry name" value="DIAMINOPIMELATE DECARBOXYLASE"/>
    <property type="match status" value="1"/>
</dbReference>
<evidence type="ECO:0000259" key="6">
    <source>
        <dbReference type="Pfam" id="PF02784"/>
    </source>
</evidence>
<protein>
    <submittedName>
        <fullName evidence="7">Diaminopimelate decarboxylase</fullName>
        <ecNumber evidence="7">4.1.1.20</ecNumber>
    </submittedName>
</protein>
<dbReference type="PROSITE" id="PS00879">
    <property type="entry name" value="ODR_DC_2_2"/>
    <property type="match status" value="1"/>
</dbReference>
<dbReference type="PANTHER" id="PTHR43727:SF2">
    <property type="entry name" value="GROUP IV DECARBOXYLASE"/>
    <property type="match status" value="1"/>
</dbReference>
<feature type="domain" description="Orn/DAP/Arg decarboxylase 2 N-terminal" evidence="6">
    <location>
        <begin position="36"/>
        <end position="279"/>
    </location>
</feature>
<dbReference type="InterPro" id="IPR022644">
    <property type="entry name" value="De-COase2_N"/>
</dbReference>
<dbReference type="Gene3D" id="3.20.20.10">
    <property type="entry name" value="Alanine racemase"/>
    <property type="match status" value="1"/>
</dbReference>
<feature type="domain" description="Orn/DAP/Arg decarboxylase 2 C-terminal" evidence="5">
    <location>
        <begin position="29"/>
        <end position="371"/>
    </location>
</feature>
<dbReference type="AlphaFoldDB" id="A0A3B1BDM4"/>
<gene>
    <name evidence="7" type="ORF">MNBD_NITROSPINAE01-1567</name>
</gene>
<dbReference type="InterPro" id="IPR002986">
    <property type="entry name" value="DAP_deCOOHase_LysA"/>
</dbReference>
<evidence type="ECO:0000256" key="2">
    <source>
        <dbReference type="ARBA" id="ARBA00022793"/>
    </source>
</evidence>
<accession>A0A3B1BDM4</accession>
<reference evidence="7" key="1">
    <citation type="submission" date="2018-06" db="EMBL/GenBank/DDBJ databases">
        <authorList>
            <person name="Zhirakovskaya E."/>
        </authorList>
    </citation>
    <scope>NUCLEOTIDE SEQUENCE</scope>
</reference>